<dbReference type="STRING" id="446465.Bfae_14590"/>
<comment type="subcellular location">
    <subcellularLocation>
        <location evidence="1">Cell membrane</location>
        <topology evidence="1">Peripheral membrane protein</topology>
    </subcellularLocation>
</comment>
<dbReference type="InterPro" id="IPR017871">
    <property type="entry name" value="ABC_transporter-like_CS"/>
</dbReference>
<dbReference type="Gene3D" id="3.40.50.300">
    <property type="entry name" value="P-loop containing nucleotide triphosphate hydrolases"/>
    <property type="match status" value="1"/>
</dbReference>
<feature type="domain" description="ABC transporter" evidence="7">
    <location>
        <begin position="12"/>
        <end position="237"/>
    </location>
</feature>
<evidence type="ECO:0000259" key="7">
    <source>
        <dbReference type="PROSITE" id="PS50893"/>
    </source>
</evidence>
<dbReference type="Proteomes" id="UP000001919">
    <property type="component" value="Chromosome"/>
</dbReference>
<keyword evidence="3" id="KW-0547">Nucleotide-binding</keyword>
<dbReference type="PANTHER" id="PTHR42711:SF16">
    <property type="entry name" value="ABC TRANSPORTER ATP-BINDING PROTEIN"/>
    <property type="match status" value="1"/>
</dbReference>
<dbReference type="CDD" id="cd03230">
    <property type="entry name" value="ABC_DR_subfamily_A"/>
    <property type="match status" value="1"/>
</dbReference>
<gene>
    <name evidence="8" type="ordered locus">Bfae_14590</name>
</gene>
<dbReference type="SUPFAM" id="SSF52540">
    <property type="entry name" value="P-loop containing nucleoside triphosphate hydrolases"/>
    <property type="match status" value="1"/>
</dbReference>
<keyword evidence="5" id="KW-0046">Antibiotic resistance</keyword>
<feature type="compositionally biased region" description="Low complexity" evidence="6">
    <location>
        <begin position="299"/>
        <end position="331"/>
    </location>
</feature>
<dbReference type="AlphaFoldDB" id="C7MCI3"/>
<dbReference type="PATRIC" id="fig|446465.5.peg.1454"/>
<evidence type="ECO:0000256" key="5">
    <source>
        <dbReference type="ARBA" id="ARBA00023251"/>
    </source>
</evidence>
<evidence type="ECO:0000256" key="6">
    <source>
        <dbReference type="SAM" id="MobiDB-lite"/>
    </source>
</evidence>
<dbReference type="Pfam" id="PF00005">
    <property type="entry name" value="ABC_tran"/>
    <property type="match status" value="1"/>
</dbReference>
<dbReference type="GO" id="GO:0005886">
    <property type="term" value="C:plasma membrane"/>
    <property type="evidence" value="ECO:0007669"/>
    <property type="project" value="UniProtKB-SubCell"/>
</dbReference>
<dbReference type="OrthoDB" id="9804819at2"/>
<dbReference type="SMART" id="SM00382">
    <property type="entry name" value="AAA"/>
    <property type="match status" value="1"/>
</dbReference>
<evidence type="ECO:0000313" key="8">
    <source>
        <dbReference type="EMBL" id="ACU85290.1"/>
    </source>
</evidence>
<organism evidence="8 9">
    <name type="scientific">Brachybacterium faecium (strain ATCC 43885 / DSM 4810 / JCM 11609 / LMG 19847 / NBRC 14762 / NCIMB 9860 / 6-10)</name>
    <dbReference type="NCBI Taxonomy" id="446465"/>
    <lineage>
        <taxon>Bacteria</taxon>
        <taxon>Bacillati</taxon>
        <taxon>Actinomycetota</taxon>
        <taxon>Actinomycetes</taxon>
        <taxon>Micrococcales</taxon>
        <taxon>Dermabacteraceae</taxon>
        <taxon>Brachybacterium</taxon>
    </lineage>
</organism>
<dbReference type="PROSITE" id="PS50893">
    <property type="entry name" value="ABC_TRANSPORTER_2"/>
    <property type="match status" value="1"/>
</dbReference>
<evidence type="ECO:0000256" key="4">
    <source>
        <dbReference type="ARBA" id="ARBA00022840"/>
    </source>
</evidence>
<keyword evidence="4" id="KW-0067">ATP-binding</keyword>
<evidence type="ECO:0000313" key="9">
    <source>
        <dbReference type="Proteomes" id="UP000001919"/>
    </source>
</evidence>
<evidence type="ECO:0000256" key="3">
    <source>
        <dbReference type="ARBA" id="ARBA00022741"/>
    </source>
</evidence>
<name>C7MCI3_BRAFD</name>
<dbReference type="GO" id="GO:0016887">
    <property type="term" value="F:ATP hydrolysis activity"/>
    <property type="evidence" value="ECO:0007669"/>
    <property type="project" value="InterPro"/>
</dbReference>
<protein>
    <submittedName>
        <fullName evidence="8">ABC-type multidrug transport system, ATPase component</fullName>
    </submittedName>
</protein>
<dbReference type="GO" id="GO:0005524">
    <property type="term" value="F:ATP binding"/>
    <property type="evidence" value="ECO:0007669"/>
    <property type="project" value="UniProtKB-KW"/>
</dbReference>
<dbReference type="HOGENOM" id="CLU_000604_1_2_11"/>
<feature type="region of interest" description="Disordered" evidence="6">
    <location>
        <begin position="287"/>
        <end position="331"/>
    </location>
</feature>
<reference evidence="8 9" key="1">
    <citation type="journal article" date="2009" name="Stand. Genomic Sci.">
        <title>Complete genome sequence of Brachybacterium faecium type strain (Schefferle 6-10).</title>
        <authorList>
            <person name="Lapidus A."/>
            <person name="Pukall R."/>
            <person name="Labuttii K."/>
            <person name="Copeland A."/>
            <person name="Del Rio T.G."/>
            <person name="Nolan M."/>
            <person name="Chen F."/>
            <person name="Lucas S."/>
            <person name="Tice H."/>
            <person name="Cheng J.F."/>
            <person name="Bruce D."/>
            <person name="Goodwin L."/>
            <person name="Pitluck S."/>
            <person name="Rohde M."/>
            <person name="Goker M."/>
            <person name="Pati A."/>
            <person name="Ivanova N."/>
            <person name="Mavrommatis K."/>
            <person name="Chen A."/>
            <person name="Palaniappan K."/>
            <person name="D'haeseleer P."/>
            <person name="Chain P."/>
            <person name="Bristow J."/>
            <person name="Eisen J.A."/>
            <person name="Markowitz V."/>
            <person name="Hugenholtz P."/>
            <person name="Kyrpides N.C."/>
            <person name="Klenk H.P."/>
        </authorList>
    </citation>
    <scope>NUCLEOTIDE SEQUENCE [LARGE SCALE GENOMIC DNA]</scope>
    <source>
        <strain evidence="9">ATCC 43885 / DSM 4810 / JCM 11609 / LMG 19847 / NBRC 14762 / NCIMB 9860 / 6-10</strain>
    </source>
</reference>
<dbReference type="InterPro" id="IPR003439">
    <property type="entry name" value="ABC_transporter-like_ATP-bd"/>
</dbReference>
<dbReference type="PROSITE" id="PS00211">
    <property type="entry name" value="ABC_TRANSPORTER_1"/>
    <property type="match status" value="1"/>
</dbReference>
<dbReference type="KEGG" id="bfa:Bfae_14590"/>
<accession>C7MCI3</accession>
<keyword evidence="9" id="KW-1185">Reference proteome</keyword>
<dbReference type="InterPro" id="IPR050763">
    <property type="entry name" value="ABC_transporter_ATP-binding"/>
</dbReference>
<keyword evidence="2" id="KW-0813">Transport</keyword>
<dbReference type="eggNOG" id="COG1131">
    <property type="taxonomic scope" value="Bacteria"/>
</dbReference>
<dbReference type="EMBL" id="CP001643">
    <property type="protein sequence ID" value="ACU85290.1"/>
    <property type="molecule type" value="Genomic_DNA"/>
</dbReference>
<dbReference type="GO" id="GO:0046677">
    <property type="term" value="P:response to antibiotic"/>
    <property type="evidence" value="ECO:0007669"/>
    <property type="project" value="UniProtKB-KW"/>
</dbReference>
<evidence type="ECO:0000256" key="1">
    <source>
        <dbReference type="ARBA" id="ARBA00004202"/>
    </source>
</evidence>
<sequence>MVRAMDDHSPALVADDLTLSYGSVRALDGLSLIAERGAVTALLGPNGAGKTTAISCATGLLRPDSGTVRVLGADPWRSSPEHRARVGVMIQDGGLTSGASAMQLLRYGASLHANPLDADEVAEHLGIDDFARTLVRRLSGGQRQRLALALAIIGRPDLVFLDEPTAGMDPSIRRRVRELIRALARTGTAVVLTTHLMDDVVGLADAVRVISRGRVLASGSVQEVISDHRAPDGAVVVQATATGVAPESVPSLEADLRAAAARHGASIEIATGGAADLESVLLDLMDEDGRDEDGHSERAAGPAASTPTAAAAASAATAGTAETAPTQEHRR</sequence>
<evidence type="ECO:0000256" key="2">
    <source>
        <dbReference type="ARBA" id="ARBA00022448"/>
    </source>
</evidence>
<dbReference type="InterPro" id="IPR003593">
    <property type="entry name" value="AAA+_ATPase"/>
</dbReference>
<dbReference type="InterPro" id="IPR027417">
    <property type="entry name" value="P-loop_NTPase"/>
</dbReference>
<dbReference type="PANTHER" id="PTHR42711">
    <property type="entry name" value="ABC TRANSPORTER ATP-BINDING PROTEIN"/>
    <property type="match status" value="1"/>
</dbReference>
<proteinExistence type="predicted"/>